<dbReference type="EMBL" id="KL142384">
    <property type="protein sequence ID" value="KDR73975.1"/>
    <property type="molecule type" value="Genomic_DNA"/>
</dbReference>
<dbReference type="InterPro" id="IPR051380">
    <property type="entry name" value="pH-response_reg_palI/RIM9"/>
</dbReference>
<evidence type="ECO:0000313" key="2">
    <source>
        <dbReference type="EMBL" id="KDR73975.1"/>
    </source>
</evidence>
<protein>
    <recommendedName>
        <fullName evidence="4">Pali-domain-containing protein</fullName>
    </recommendedName>
</protein>
<dbReference type="GO" id="GO:0032153">
    <property type="term" value="C:cell division site"/>
    <property type="evidence" value="ECO:0007669"/>
    <property type="project" value="TreeGrafter"/>
</dbReference>
<gene>
    <name evidence="2" type="ORF">GALMADRAFT_250705</name>
</gene>
<evidence type="ECO:0008006" key="4">
    <source>
        <dbReference type="Google" id="ProtNLM"/>
    </source>
</evidence>
<dbReference type="Pfam" id="PF06687">
    <property type="entry name" value="SUR7"/>
    <property type="match status" value="1"/>
</dbReference>
<dbReference type="AlphaFoldDB" id="A0A067SSS7"/>
<keyword evidence="1" id="KW-0472">Membrane</keyword>
<dbReference type="InterPro" id="IPR009571">
    <property type="entry name" value="SUR7/Rim9-like_fungi"/>
</dbReference>
<dbReference type="OrthoDB" id="2354757at2759"/>
<dbReference type="PANTHER" id="PTHR28013">
    <property type="entry name" value="PROTEIN DCV1-RELATED"/>
    <property type="match status" value="1"/>
</dbReference>
<dbReference type="Proteomes" id="UP000027222">
    <property type="component" value="Unassembled WGS sequence"/>
</dbReference>
<dbReference type="PANTHER" id="PTHR28013:SF4">
    <property type="entry name" value="MARVEL DOMAIN-CONTAINING PROTEIN"/>
    <property type="match status" value="1"/>
</dbReference>
<proteinExistence type="predicted"/>
<feature type="transmembrane region" description="Helical" evidence="1">
    <location>
        <begin position="175"/>
        <end position="194"/>
    </location>
</feature>
<feature type="transmembrane region" description="Helical" evidence="1">
    <location>
        <begin position="103"/>
        <end position="121"/>
    </location>
</feature>
<dbReference type="GO" id="GO:0035838">
    <property type="term" value="C:growing cell tip"/>
    <property type="evidence" value="ECO:0007669"/>
    <property type="project" value="TreeGrafter"/>
</dbReference>
<dbReference type="GO" id="GO:0005886">
    <property type="term" value="C:plasma membrane"/>
    <property type="evidence" value="ECO:0007669"/>
    <property type="project" value="InterPro"/>
</dbReference>
<name>A0A067SSS7_GALM3</name>
<keyword evidence="1" id="KW-0812">Transmembrane</keyword>
<accession>A0A067SSS7</accession>
<organism evidence="2 3">
    <name type="scientific">Galerina marginata (strain CBS 339.88)</name>
    <dbReference type="NCBI Taxonomy" id="685588"/>
    <lineage>
        <taxon>Eukaryota</taxon>
        <taxon>Fungi</taxon>
        <taxon>Dikarya</taxon>
        <taxon>Basidiomycota</taxon>
        <taxon>Agaricomycotina</taxon>
        <taxon>Agaricomycetes</taxon>
        <taxon>Agaricomycetidae</taxon>
        <taxon>Agaricales</taxon>
        <taxon>Agaricineae</taxon>
        <taxon>Strophariaceae</taxon>
        <taxon>Galerina</taxon>
    </lineage>
</organism>
<evidence type="ECO:0000256" key="1">
    <source>
        <dbReference type="SAM" id="Phobius"/>
    </source>
</evidence>
<dbReference type="STRING" id="685588.A0A067SSS7"/>
<dbReference type="HOGENOM" id="CLU_088627_0_0_1"/>
<sequence>MSRAFCIPGVLFLVCALVLSFLVSVSLPFLPAIDIARTHFGNGQVQTGSQGISQIRFGIWAACYYDTNDARTCLKTGHAYNVEITNPTGSHTANVRKAWTRGLAVHPVATAATFIALLLSLSTHITVTLIASIMSFLAALLTLIAFAIDIALFALLKHEMNKLQIGANTVTAPGFWMTFVTLILLLLAGCTVCFGRRRDRMSGATTSYPMSSTKGGFFSRFRRN</sequence>
<reference evidence="3" key="1">
    <citation type="journal article" date="2014" name="Proc. Natl. Acad. Sci. U.S.A.">
        <title>Extensive sampling of basidiomycete genomes demonstrates inadequacy of the white-rot/brown-rot paradigm for wood decay fungi.</title>
        <authorList>
            <person name="Riley R."/>
            <person name="Salamov A.A."/>
            <person name="Brown D.W."/>
            <person name="Nagy L.G."/>
            <person name="Floudas D."/>
            <person name="Held B.W."/>
            <person name="Levasseur A."/>
            <person name="Lombard V."/>
            <person name="Morin E."/>
            <person name="Otillar R."/>
            <person name="Lindquist E.A."/>
            <person name="Sun H."/>
            <person name="LaButti K.M."/>
            <person name="Schmutz J."/>
            <person name="Jabbour D."/>
            <person name="Luo H."/>
            <person name="Baker S.E."/>
            <person name="Pisabarro A.G."/>
            <person name="Walton J.D."/>
            <person name="Blanchette R.A."/>
            <person name="Henrissat B."/>
            <person name="Martin F."/>
            <person name="Cullen D."/>
            <person name="Hibbett D.S."/>
            <person name="Grigoriev I.V."/>
        </authorList>
    </citation>
    <scope>NUCLEOTIDE SEQUENCE [LARGE SCALE GENOMIC DNA]</scope>
    <source>
        <strain evidence="3">CBS 339.88</strain>
    </source>
</reference>
<keyword evidence="3" id="KW-1185">Reference proteome</keyword>
<feature type="transmembrane region" description="Helical" evidence="1">
    <location>
        <begin position="133"/>
        <end position="155"/>
    </location>
</feature>
<dbReference type="Gene3D" id="1.20.140.150">
    <property type="match status" value="1"/>
</dbReference>
<keyword evidence="1" id="KW-1133">Transmembrane helix</keyword>
<evidence type="ECO:0000313" key="3">
    <source>
        <dbReference type="Proteomes" id="UP000027222"/>
    </source>
</evidence>